<dbReference type="Proteomes" id="UP000597867">
    <property type="component" value="Unassembled WGS sequence"/>
</dbReference>
<protein>
    <submittedName>
        <fullName evidence="1">Uncharacterized protein</fullName>
    </submittedName>
</protein>
<comment type="caution">
    <text evidence="1">The sequence shown here is derived from an EMBL/GenBank/DDBJ whole genome shotgun (WGS) entry which is preliminary data.</text>
</comment>
<proteinExistence type="predicted"/>
<sequence length="55" mass="6273">MKAFEVMGKFDEKGQLLLDKPLEIHALKQVRVIILVPDETESDSDDTSVMEIKEL</sequence>
<evidence type="ECO:0000313" key="2">
    <source>
        <dbReference type="Proteomes" id="UP000597867"/>
    </source>
</evidence>
<organism evidence="1 2">
    <name type="scientific">Dolichospermum flos-aquae LEGE 04289</name>
    <dbReference type="NCBI Taxonomy" id="1828708"/>
    <lineage>
        <taxon>Bacteria</taxon>
        <taxon>Bacillati</taxon>
        <taxon>Cyanobacteriota</taxon>
        <taxon>Cyanophyceae</taxon>
        <taxon>Nostocales</taxon>
        <taxon>Aphanizomenonaceae</taxon>
        <taxon>Dolichospermum</taxon>
    </lineage>
</organism>
<dbReference type="EMBL" id="JADEWF010000098">
    <property type="protein sequence ID" value="MBE9220889.1"/>
    <property type="molecule type" value="Genomic_DNA"/>
</dbReference>
<reference evidence="1" key="1">
    <citation type="submission" date="2020-10" db="EMBL/GenBank/DDBJ databases">
        <authorList>
            <person name="Castelo-Branco R."/>
            <person name="Eusebio N."/>
            <person name="Adriana R."/>
            <person name="Vieira A."/>
            <person name="Brugerolle De Fraissinette N."/>
            <person name="Rezende De Castro R."/>
            <person name="Schneider M.P."/>
            <person name="Vasconcelos V."/>
            <person name="Leao P.N."/>
        </authorList>
    </citation>
    <scope>NUCLEOTIDE SEQUENCE</scope>
    <source>
        <strain evidence="1">LEGE 04289</strain>
    </source>
</reference>
<gene>
    <name evidence="1" type="ORF">IQ222_19370</name>
</gene>
<evidence type="ECO:0000313" key="1">
    <source>
        <dbReference type="EMBL" id="MBE9220889.1"/>
    </source>
</evidence>
<accession>A0ACC5Q769</accession>
<keyword evidence="2" id="KW-1185">Reference proteome</keyword>
<name>A0ACC5Q769_DOLFA</name>